<keyword evidence="2" id="KW-1185">Reference proteome</keyword>
<accession>A0AAD8VC44</accession>
<dbReference type="AlphaFoldDB" id="A0AAD8VC44"/>
<gene>
    <name evidence="1" type="ORF">LY79DRAFT_665355</name>
</gene>
<dbReference type="GeneID" id="85447293"/>
<protein>
    <submittedName>
        <fullName evidence="1">Uncharacterized protein</fullName>
    </submittedName>
</protein>
<comment type="caution">
    <text evidence="1">The sequence shown here is derived from an EMBL/GenBank/DDBJ whole genome shotgun (WGS) entry which is preliminary data.</text>
</comment>
<dbReference type="EMBL" id="JAHLJV010000002">
    <property type="protein sequence ID" value="KAK1599733.1"/>
    <property type="molecule type" value="Genomic_DNA"/>
</dbReference>
<evidence type="ECO:0000313" key="1">
    <source>
        <dbReference type="EMBL" id="KAK1599733.1"/>
    </source>
</evidence>
<dbReference type="RefSeq" id="XP_060420322.1">
    <property type="nucleotide sequence ID" value="XM_060563053.1"/>
</dbReference>
<dbReference type="Proteomes" id="UP001230504">
    <property type="component" value="Unassembled WGS sequence"/>
</dbReference>
<organism evidence="1 2">
    <name type="scientific">Colletotrichum navitas</name>
    <dbReference type="NCBI Taxonomy" id="681940"/>
    <lineage>
        <taxon>Eukaryota</taxon>
        <taxon>Fungi</taxon>
        <taxon>Dikarya</taxon>
        <taxon>Ascomycota</taxon>
        <taxon>Pezizomycotina</taxon>
        <taxon>Sordariomycetes</taxon>
        <taxon>Hypocreomycetidae</taxon>
        <taxon>Glomerellales</taxon>
        <taxon>Glomerellaceae</taxon>
        <taxon>Colletotrichum</taxon>
        <taxon>Colletotrichum graminicola species complex</taxon>
    </lineage>
</organism>
<name>A0AAD8VC44_9PEZI</name>
<sequence length="170" mass="18190">MGTGPAGTGRFDVFNPPPPRLSIGEHRCDIPSSTTYRLEDHGFALSDDSESLPGHAGWRQNTIVRYGGRSFPVTAGIRVAVIGSDVPVTVKSEMGYLPATTGNAFTTFYHICQNVALAAPFITRSVYFGSVVSCPAVRQTWHDGRSTSGTLPARGDGPSWHVWLLPETGG</sequence>
<proteinExistence type="predicted"/>
<evidence type="ECO:0000313" key="2">
    <source>
        <dbReference type="Proteomes" id="UP001230504"/>
    </source>
</evidence>
<reference evidence="1" key="1">
    <citation type="submission" date="2021-06" db="EMBL/GenBank/DDBJ databases">
        <title>Comparative genomics, transcriptomics and evolutionary studies reveal genomic signatures of adaptation to plant cell wall in hemibiotrophic fungi.</title>
        <authorList>
            <consortium name="DOE Joint Genome Institute"/>
            <person name="Baroncelli R."/>
            <person name="Diaz J.F."/>
            <person name="Benocci T."/>
            <person name="Peng M."/>
            <person name="Battaglia E."/>
            <person name="Haridas S."/>
            <person name="Andreopoulos W."/>
            <person name="Labutti K."/>
            <person name="Pangilinan J."/>
            <person name="Floch G.L."/>
            <person name="Makela M.R."/>
            <person name="Henrissat B."/>
            <person name="Grigoriev I.V."/>
            <person name="Crouch J.A."/>
            <person name="De Vries R.P."/>
            <person name="Sukno S.A."/>
            <person name="Thon M.R."/>
        </authorList>
    </citation>
    <scope>NUCLEOTIDE SEQUENCE</scope>
    <source>
        <strain evidence="1">CBS 125086</strain>
    </source>
</reference>